<keyword evidence="1" id="KW-1133">Transmembrane helix</keyword>
<keyword evidence="1" id="KW-0472">Membrane</keyword>
<dbReference type="RefSeq" id="WP_088134097.1">
    <property type="nucleotide sequence ID" value="NZ_CP018835.1"/>
</dbReference>
<protein>
    <recommendedName>
        <fullName evidence="4">DUF1240 domain-containing protein</fullName>
    </recommendedName>
</protein>
<proteinExistence type="predicted"/>
<name>A0A1Z2SG42_VIBGA</name>
<feature type="transmembrane region" description="Helical" evidence="1">
    <location>
        <begin position="56"/>
        <end position="78"/>
    </location>
</feature>
<evidence type="ECO:0000313" key="3">
    <source>
        <dbReference type="Proteomes" id="UP000196708"/>
    </source>
</evidence>
<feature type="transmembrane region" description="Helical" evidence="1">
    <location>
        <begin position="12"/>
        <end position="36"/>
    </location>
</feature>
<feature type="transmembrane region" description="Helical" evidence="1">
    <location>
        <begin position="90"/>
        <end position="112"/>
    </location>
</feature>
<evidence type="ECO:0008006" key="4">
    <source>
        <dbReference type="Google" id="ProtNLM"/>
    </source>
</evidence>
<dbReference type="EMBL" id="CP018835">
    <property type="protein sequence ID" value="ASA56151.1"/>
    <property type="molecule type" value="Genomic_DNA"/>
</dbReference>
<evidence type="ECO:0000313" key="2">
    <source>
        <dbReference type="EMBL" id="ASA56151.1"/>
    </source>
</evidence>
<keyword evidence="1" id="KW-0812">Transmembrane</keyword>
<sequence length="152" mass="17282">MKEEVSISKLLLALLFFACFALFAFLAFGIALFQLIDNFIELPDVIEFDRGAMYGFGGGVGLSSFCIGFVILIFYRRISPKAESRIGKGIIYGLVLMFILPIFSSFTIPYLIESKGYIRCESAEYRPSWPIFRAHIYSDSQQVCKQLIEEKK</sequence>
<organism evidence="2 3">
    <name type="scientific">Vibrio gazogenes</name>
    <dbReference type="NCBI Taxonomy" id="687"/>
    <lineage>
        <taxon>Bacteria</taxon>
        <taxon>Pseudomonadati</taxon>
        <taxon>Pseudomonadota</taxon>
        <taxon>Gammaproteobacteria</taxon>
        <taxon>Vibrionales</taxon>
        <taxon>Vibrionaceae</taxon>
        <taxon>Vibrio</taxon>
    </lineage>
</organism>
<dbReference type="KEGG" id="vga:BSQ33_10870"/>
<accession>A0A1Z2SG42</accession>
<reference evidence="2 3" key="1">
    <citation type="submission" date="2016-12" db="EMBL/GenBank/DDBJ databases">
        <authorList>
            <person name="Song W.-J."/>
            <person name="Kurnit D.M."/>
        </authorList>
    </citation>
    <scope>NUCLEOTIDE SEQUENCE [LARGE SCALE GENOMIC DNA]</scope>
    <source>
        <strain evidence="2 3">ATCC 43942</strain>
    </source>
</reference>
<dbReference type="Proteomes" id="UP000196708">
    <property type="component" value="Chromosome 1"/>
</dbReference>
<dbReference type="AlphaFoldDB" id="A0A1Z2SG42"/>
<gene>
    <name evidence="2" type="ORF">BSQ33_10870</name>
</gene>
<dbReference type="OrthoDB" id="5910201at2"/>
<evidence type="ECO:0000256" key="1">
    <source>
        <dbReference type="SAM" id="Phobius"/>
    </source>
</evidence>